<keyword evidence="9" id="KW-0812">Transmembrane</keyword>
<dbReference type="InterPro" id="IPR052054">
    <property type="entry name" value="Oxidative_DNA_repair_enzyme"/>
</dbReference>
<comment type="subcellular location">
    <subcellularLocation>
        <location evidence="2">Membrane</location>
        <topology evidence="2">Single-pass membrane protein</topology>
    </subcellularLocation>
    <subcellularLocation>
        <location evidence="3">Mitochondrion</location>
    </subcellularLocation>
    <subcellularLocation>
        <location evidence="1">Nucleus</location>
    </subcellularLocation>
</comment>
<dbReference type="GO" id="GO:0003684">
    <property type="term" value="F:damaged DNA binding"/>
    <property type="evidence" value="ECO:0007669"/>
    <property type="project" value="InterPro"/>
</dbReference>
<dbReference type="PROSITE" id="PS50830">
    <property type="entry name" value="TNASE_3"/>
    <property type="match status" value="1"/>
</dbReference>
<dbReference type="FunFam" id="2.40.50.90:FF:000029">
    <property type="entry name" value="Probable endonuclease lcl3"/>
    <property type="match status" value="1"/>
</dbReference>
<dbReference type="SMART" id="SM00478">
    <property type="entry name" value="ENDO3c"/>
    <property type="match status" value="1"/>
</dbReference>
<evidence type="ECO:0000256" key="6">
    <source>
        <dbReference type="ARBA" id="ARBA00012720"/>
    </source>
</evidence>
<comment type="catalytic activity">
    <reaction evidence="24">
        <text>2'-deoxyribonucleotide-(2'-deoxyribose 5'-phosphate)-2'-deoxyribonucleotide-DNA = a 3'-end 2'-deoxyribonucleotide-(2,3-dehydro-2,3-deoxyribose 5'-phosphate)-DNA + a 5'-end 5'-phospho-2'-deoxyribonucleoside-DNA + H(+)</text>
        <dbReference type="Rhea" id="RHEA:66592"/>
        <dbReference type="Rhea" id="RHEA-COMP:13180"/>
        <dbReference type="Rhea" id="RHEA-COMP:16897"/>
        <dbReference type="Rhea" id="RHEA-COMP:17067"/>
        <dbReference type="ChEBI" id="CHEBI:15378"/>
        <dbReference type="ChEBI" id="CHEBI:136412"/>
        <dbReference type="ChEBI" id="CHEBI:157695"/>
        <dbReference type="ChEBI" id="CHEBI:167181"/>
        <dbReference type="EC" id="4.2.99.18"/>
    </reaction>
</comment>
<dbReference type="InterPro" id="IPR035437">
    <property type="entry name" value="SNase_OB-fold_sf"/>
</dbReference>
<keyword evidence="14" id="KW-0378">Hydrolase</keyword>
<dbReference type="Gene3D" id="3.30.310.40">
    <property type="match status" value="1"/>
</dbReference>
<dbReference type="InterPro" id="IPR012904">
    <property type="entry name" value="OGG_N"/>
</dbReference>
<dbReference type="GO" id="GO:0016020">
    <property type="term" value="C:membrane"/>
    <property type="evidence" value="ECO:0007669"/>
    <property type="project" value="UniProtKB-SubCell"/>
</dbReference>
<dbReference type="SMART" id="SM00318">
    <property type="entry name" value="SNc"/>
    <property type="match status" value="1"/>
</dbReference>
<keyword evidence="11" id="KW-0479">Metal-binding</keyword>
<proteinExistence type="inferred from homology"/>
<dbReference type="InterPro" id="IPR016071">
    <property type="entry name" value="Staphylococal_nuclease_OB-fold"/>
</dbReference>
<dbReference type="Gene3D" id="1.10.340.30">
    <property type="entry name" value="Hypothetical protein, domain 2"/>
    <property type="match status" value="1"/>
</dbReference>
<keyword evidence="13" id="KW-0227">DNA damage</keyword>
<dbReference type="Proteomes" id="UP000297527">
    <property type="component" value="Unassembled WGS sequence"/>
</dbReference>
<dbReference type="Pfam" id="PF00565">
    <property type="entry name" value="SNase"/>
    <property type="match status" value="1"/>
</dbReference>
<evidence type="ECO:0000256" key="17">
    <source>
        <dbReference type="ARBA" id="ARBA00023128"/>
    </source>
</evidence>
<evidence type="ECO:0000256" key="1">
    <source>
        <dbReference type="ARBA" id="ARBA00004123"/>
    </source>
</evidence>
<dbReference type="GO" id="GO:0005739">
    <property type="term" value="C:mitochondrion"/>
    <property type="evidence" value="ECO:0007669"/>
    <property type="project" value="UniProtKB-SubCell"/>
</dbReference>
<keyword evidence="18" id="KW-0472">Membrane</keyword>
<dbReference type="Pfam" id="PF00730">
    <property type="entry name" value="HhH-GPD"/>
    <property type="match status" value="1"/>
</dbReference>
<name>A0A4Z1HGQ3_9HELO</name>
<keyword evidence="19" id="KW-0234">DNA repair</keyword>
<evidence type="ECO:0000256" key="21">
    <source>
        <dbReference type="ARBA" id="ARBA00023242"/>
    </source>
</evidence>
<evidence type="ECO:0000256" key="19">
    <source>
        <dbReference type="ARBA" id="ARBA00023204"/>
    </source>
</evidence>
<evidence type="ECO:0000313" key="26">
    <source>
        <dbReference type="EMBL" id="TGO47581.1"/>
    </source>
</evidence>
<sequence length="677" mass="77455">MGNLRISEWRKLPVSLAELCIDTTLRCGQSFRWKKAVDEDYWSCTLHGRIIFLKQDSTHLHYRTIFPAIKVPSNHQPLVKKEKLEDVDDTESLLRHYLNLSPNLTELYEQWSLVDLNFKKRAPKFTGVRILKQDAWEALVGFICSSNNNIIRISQMVNNLCLHYGLLIGHIDDQPFHDFPQPEALTGSGVESHLRVLGFGYRAKYIAQTASIVASKPKGWLENLRNPETFDMPFEGEIPAGGRPGYRKAHEELLELQGVGPKVADCVCLMGLGWGEAVPVDTHVWQIAQRDYKFGKGKHKSLTKATYDAIGDHFRGLWGKEAGWAHSVLFAADLKAFSDKLVSKVEVKVDELEIKQENGDVLEKKVAVKREYPPEEMDLKAEEKVVIKREGVTEDIEIKDEVKVLVLPADTMGWLDFSSKSKKEEKNATRSSFSWGDNLNATDWQHYKDPRTLIPTILLTTTILVSTRFYRSYLRRIPEAAYIRPGFFRKRSLFGTVTRVGDADNFHLFHTPGGRLAGWGWMPGRKMLPEGKDLKNKTIHVRIAGVDAPEGAHFGKPAQPFSAEALIWLREYIQNRRVRAYIYKRDQYDRVVATVWVRRFLVRKDVGREMLRAGMATVYEAKMGAEFGDFEAQYRAIEEEAKRKKLGMWSGKKKDYESPRDYKTRTANAANAANMMK</sequence>
<evidence type="ECO:0000256" key="14">
    <source>
        <dbReference type="ARBA" id="ARBA00022801"/>
    </source>
</evidence>
<comment type="similarity">
    <text evidence="4">Belongs to the LCL3 family.</text>
</comment>
<dbReference type="Pfam" id="PF07934">
    <property type="entry name" value="OGG_N"/>
    <property type="match status" value="1"/>
</dbReference>
<dbReference type="InterPro" id="IPR003265">
    <property type="entry name" value="HhH-GPD_domain"/>
</dbReference>
<evidence type="ECO:0000256" key="22">
    <source>
        <dbReference type="ARBA" id="ARBA00023268"/>
    </source>
</evidence>
<keyword evidence="15" id="KW-0106">Calcium</keyword>
<evidence type="ECO:0000256" key="13">
    <source>
        <dbReference type="ARBA" id="ARBA00022763"/>
    </source>
</evidence>
<dbReference type="FunFam" id="1.10.1670.10:FF:000005">
    <property type="entry name" value="N-glycosylase/DNA lyase OGG1"/>
    <property type="match status" value="1"/>
</dbReference>
<evidence type="ECO:0000256" key="18">
    <source>
        <dbReference type="ARBA" id="ARBA00023136"/>
    </source>
</evidence>
<dbReference type="GO" id="GO:0046872">
    <property type="term" value="F:metal ion binding"/>
    <property type="evidence" value="ECO:0007669"/>
    <property type="project" value="UniProtKB-KW"/>
</dbReference>
<dbReference type="EC" id="4.2.99.18" evidence="6"/>
<dbReference type="Gene3D" id="1.10.1670.10">
    <property type="entry name" value="Helix-hairpin-Helix base-excision DNA repair enzymes (C-terminal)"/>
    <property type="match status" value="1"/>
</dbReference>
<dbReference type="SUPFAM" id="SSF48150">
    <property type="entry name" value="DNA-glycosylase"/>
    <property type="match status" value="1"/>
</dbReference>
<evidence type="ECO:0000256" key="24">
    <source>
        <dbReference type="ARBA" id="ARBA00044632"/>
    </source>
</evidence>
<comment type="caution">
    <text evidence="26">The sequence shown here is derived from an EMBL/GenBank/DDBJ whole genome shotgun (WGS) entry which is preliminary data.</text>
</comment>
<dbReference type="GO" id="GO:0006289">
    <property type="term" value="P:nucleotide-excision repair"/>
    <property type="evidence" value="ECO:0007669"/>
    <property type="project" value="InterPro"/>
</dbReference>
<dbReference type="CDD" id="cd00056">
    <property type="entry name" value="ENDO3c"/>
    <property type="match status" value="1"/>
</dbReference>
<keyword evidence="27" id="KW-1185">Reference proteome</keyword>
<dbReference type="PANTHER" id="PTHR10242:SF2">
    <property type="entry name" value="N-GLYCOSYLASE_DNA LYASE"/>
    <property type="match status" value="1"/>
</dbReference>
<gene>
    <name evidence="26" type="ORF">BCON_0271g00020</name>
</gene>
<dbReference type="InterPro" id="IPR023170">
    <property type="entry name" value="HhH_base_excis_C"/>
</dbReference>
<evidence type="ECO:0000259" key="25">
    <source>
        <dbReference type="PROSITE" id="PS50830"/>
    </source>
</evidence>
<accession>A0A4Z1HGQ3</accession>
<dbReference type="InterPro" id="IPR011257">
    <property type="entry name" value="DNA_glycosylase"/>
</dbReference>
<evidence type="ECO:0000256" key="3">
    <source>
        <dbReference type="ARBA" id="ARBA00004173"/>
    </source>
</evidence>
<dbReference type="GO" id="GO:0006285">
    <property type="term" value="P:base-excision repair, AP site formation"/>
    <property type="evidence" value="ECO:0007669"/>
    <property type="project" value="TreeGrafter"/>
</dbReference>
<evidence type="ECO:0000256" key="7">
    <source>
        <dbReference type="ARBA" id="ARBA00013404"/>
    </source>
</evidence>
<evidence type="ECO:0000256" key="4">
    <source>
        <dbReference type="ARBA" id="ARBA00005435"/>
    </source>
</evidence>
<keyword evidence="16" id="KW-1133">Transmembrane helix</keyword>
<dbReference type="SUPFAM" id="SSF55945">
    <property type="entry name" value="TATA-box binding protein-like"/>
    <property type="match status" value="1"/>
</dbReference>
<dbReference type="AlphaFoldDB" id="A0A4Z1HGQ3"/>
<dbReference type="PANTHER" id="PTHR10242">
    <property type="entry name" value="8-OXOGUANINE DNA GLYCOSYLASE"/>
    <property type="match status" value="1"/>
</dbReference>
<evidence type="ECO:0000256" key="9">
    <source>
        <dbReference type="ARBA" id="ARBA00022692"/>
    </source>
</evidence>
<keyword evidence="23" id="KW-0326">Glycosidase</keyword>
<evidence type="ECO:0000256" key="16">
    <source>
        <dbReference type="ARBA" id="ARBA00022989"/>
    </source>
</evidence>
<evidence type="ECO:0000313" key="27">
    <source>
        <dbReference type="Proteomes" id="UP000297527"/>
    </source>
</evidence>
<reference evidence="26 27" key="1">
    <citation type="submission" date="2017-12" db="EMBL/GenBank/DDBJ databases">
        <title>Comparative genomics of Botrytis spp.</title>
        <authorList>
            <person name="Valero-Jimenez C.A."/>
            <person name="Tapia P."/>
            <person name="Veloso J."/>
            <person name="Silva-Moreno E."/>
            <person name="Staats M."/>
            <person name="Valdes J.H."/>
            <person name="Van Kan J.A.L."/>
        </authorList>
    </citation>
    <scope>NUCLEOTIDE SEQUENCE [LARGE SCALE GENOMIC DNA]</scope>
    <source>
        <strain evidence="26 27">MUCL11595</strain>
    </source>
</reference>
<evidence type="ECO:0000256" key="8">
    <source>
        <dbReference type="ARBA" id="ARBA00014651"/>
    </source>
</evidence>
<evidence type="ECO:0000256" key="2">
    <source>
        <dbReference type="ARBA" id="ARBA00004167"/>
    </source>
</evidence>
<evidence type="ECO:0000256" key="10">
    <source>
        <dbReference type="ARBA" id="ARBA00022722"/>
    </source>
</evidence>
<dbReference type="SUPFAM" id="SSF50199">
    <property type="entry name" value="Staphylococcal nuclease"/>
    <property type="match status" value="1"/>
</dbReference>
<dbReference type="EMBL" id="PQXN01000270">
    <property type="protein sequence ID" value="TGO47581.1"/>
    <property type="molecule type" value="Genomic_DNA"/>
</dbReference>
<evidence type="ECO:0000256" key="11">
    <source>
        <dbReference type="ARBA" id="ARBA00022723"/>
    </source>
</evidence>
<keyword evidence="22" id="KW-0511">Multifunctional enzyme</keyword>
<dbReference type="GO" id="GO:0034039">
    <property type="term" value="F:8-oxo-7,8-dihydroguanine DNA N-glycosylase activity"/>
    <property type="evidence" value="ECO:0007669"/>
    <property type="project" value="TreeGrafter"/>
</dbReference>
<evidence type="ECO:0000256" key="12">
    <source>
        <dbReference type="ARBA" id="ARBA00022759"/>
    </source>
</evidence>
<dbReference type="Gene3D" id="2.40.50.90">
    <property type="match status" value="1"/>
</dbReference>
<keyword evidence="17" id="KW-0496">Mitochondrion</keyword>
<evidence type="ECO:0000256" key="15">
    <source>
        <dbReference type="ARBA" id="ARBA00022837"/>
    </source>
</evidence>
<organism evidence="26 27">
    <name type="scientific">Botryotinia convoluta</name>
    <dbReference type="NCBI Taxonomy" id="54673"/>
    <lineage>
        <taxon>Eukaryota</taxon>
        <taxon>Fungi</taxon>
        <taxon>Dikarya</taxon>
        <taxon>Ascomycota</taxon>
        <taxon>Pezizomycotina</taxon>
        <taxon>Leotiomycetes</taxon>
        <taxon>Helotiales</taxon>
        <taxon>Sclerotiniaceae</taxon>
        <taxon>Botryotinia</taxon>
    </lineage>
</organism>
<dbReference type="GO" id="GO:0005634">
    <property type="term" value="C:nucleus"/>
    <property type="evidence" value="ECO:0007669"/>
    <property type="project" value="UniProtKB-SubCell"/>
</dbReference>
<keyword evidence="21" id="KW-0539">Nucleus</keyword>
<evidence type="ECO:0000256" key="20">
    <source>
        <dbReference type="ARBA" id="ARBA00023239"/>
    </source>
</evidence>
<dbReference type="GO" id="GO:0140078">
    <property type="term" value="F:class I DNA-(apurinic or apyrimidinic site) endonuclease activity"/>
    <property type="evidence" value="ECO:0007669"/>
    <property type="project" value="UniProtKB-EC"/>
</dbReference>
<keyword evidence="10" id="KW-0540">Nuclease</keyword>
<keyword evidence="20" id="KW-0456">Lyase</keyword>
<protein>
    <recommendedName>
        <fullName evidence="7">Probable endonuclease LCL3</fullName>
        <ecNumber evidence="6">4.2.99.18</ecNumber>
    </recommendedName>
    <alternativeName>
        <fullName evidence="8">Probable endonuclease lcl3</fullName>
    </alternativeName>
</protein>
<evidence type="ECO:0000256" key="23">
    <source>
        <dbReference type="ARBA" id="ARBA00023295"/>
    </source>
</evidence>
<comment type="similarity">
    <text evidence="5">Belongs to the type-1 OGG1 family.</text>
</comment>
<evidence type="ECO:0000256" key="5">
    <source>
        <dbReference type="ARBA" id="ARBA00010679"/>
    </source>
</evidence>
<keyword evidence="12" id="KW-0255">Endonuclease</keyword>
<dbReference type="OrthoDB" id="238681at2759"/>
<feature type="domain" description="TNase-like" evidence="25">
    <location>
        <begin position="491"/>
        <end position="651"/>
    </location>
</feature>